<organism evidence="1 2">
    <name type="scientific">Bacteroides stercorirosoris</name>
    <dbReference type="NCBI Taxonomy" id="871324"/>
    <lineage>
        <taxon>Bacteria</taxon>
        <taxon>Pseudomonadati</taxon>
        <taxon>Bacteroidota</taxon>
        <taxon>Bacteroidia</taxon>
        <taxon>Bacteroidales</taxon>
        <taxon>Bacteroidaceae</taxon>
        <taxon>Bacteroides</taxon>
    </lineage>
</organism>
<protein>
    <submittedName>
        <fullName evidence="1">Uncharacterized protein</fullName>
    </submittedName>
</protein>
<keyword evidence="2" id="KW-1185">Reference proteome</keyword>
<accession>A0A1M6I7U7</accession>
<evidence type="ECO:0000313" key="1">
    <source>
        <dbReference type="EMBL" id="SHJ30530.1"/>
    </source>
</evidence>
<evidence type="ECO:0000313" key="2">
    <source>
        <dbReference type="Proteomes" id="UP000184192"/>
    </source>
</evidence>
<dbReference type="EMBL" id="FQZN01000021">
    <property type="protein sequence ID" value="SHJ30530.1"/>
    <property type="molecule type" value="Genomic_DNA"/>
</dbReference>
<dbReference type="AlphaFoldDB" id="A0A1M6I7U7"/>
<name>A0A1M6I7U7_9BACE</name>
<gene>
    <name evidence="1" type="ORF">SAMN05444350_121120</name>
</gene>
<proteinExistence type="predicted"/>
<dbReference type="eggNOG" id="ENOG5030M24">
    <property type="taxonomic scope" value="Bacteria"/>
</dbReference>
<sequence>MLRQPDEWYEYRPKGRCWAVYLMKRDTTGSTGKHIGTYLCREDAKSEVRKGNYKLKKNGTDKV</sequence>
<dbReference type="RefSeq" id="WP_025830958.1">
    <property type="nucleotide sequence ID" value="NZ_FQZN01000021.1"/>
</dbReference>
<dbReference type="Proteomes" id="UP000184192">
    <property type="component" value="Unassembled WGS sequence"/>
</dbReference>
<dbReference type="GeneID" id="92713381"/>
<reference evidence="2" key="1">
    <citation type="submission" date="2016-11" db="EMBL/GenBank/DDBJ databases">
        <authorList>
            <person name="Varghese N."/>
            <person name="Submissions S."/>
        </authorList>
    </citation>
    <scope>NUCLEOTIDE SEQUENCE [LARGE SCALE GENOMIC DNA]</scope>
    <source>
        <strain evidence="2">DSM 26884</strain>
    </source>
</reference>